<gene>
    <name evidence="3" type="ORF">CHU32_10660</name>
    <name evidence="2" type="ORF">CHU33_18020</name>
</gene>
<dbReference type="EMBL" id="PQGE01000017">
    <property type="protein sequence ID" value="POP42829.1"/>
    <property type="molecule type" value="Genomic_DNA"/>
</dbReference>
<evidence type="ECO:0000313" key="4">
    <source>
        <dbReference type="Proteomes" id="UP000237073"/>
    </source>
</evidence>
<dbReference type="Proteomes" id="UP000247005">
    <property type="component" value="Unassembled WGS sequence"/>
</dbReference>
<feature type="signal peptide" evidence="1">
    <location>
        <begin position="1"/>
        <end position="20"/>
    </location>
</feature>
<reference evidence="4 5" key="1">
    <citation type="submission" date="2018-01" db="EMBL/GenBank/DDBJ databases">
        <title>Superficieibacter electus gen. nov., sp. nov., an extended-spectrum beta-lactamase possessing member of the Enterobacteriaceae family, isolated from intensive care unit surfaces.</title>
        <authorList>
            <person name="Potter R.F."/>
            <person name="D'Souza A.W."/>
        </authorList>
    </citation>
    <scope>NUCLEOTIDE SEQUENCE [LARGE SCALE GENOMIC DNA]</scope>
    <source>
        <strain evidence="3 5">BP-1</strain>
        <strain evidence="2 4">BP-2</strain>
    </source>
</reference>
<sequence length="146" mass="16704">MLRVMTVFLGVFFLMQSAFAETVRPEIGKYVQGYQGQEGAIVWLMRIGPRAANEALVQISHVDNDVDGRIFRCKVQMVRDGEKSYTTEINGKSFELLRMKDGNGNLYMPDEPSSWWINYNDDLSKSDVANPDHFLTAYLEQDAKKQ</sequence>
<evidence type="ECO:0000313" key="5">
    <source>
        <dbReference type="Proteomes" id="UP000247005"/>
    </source>
</evidence>
<evidence type="ECO:0000256" key="1">
    <source>
        <dbReference type="SAM" id="SignalP"/>
    </source>
</evidence>
<keyword evidence="1" id="KW-0732">Signal</keyword>
<dbReference type="EMBL" id="PQGD01000007">
    <property type="protein sequence ID" value="POP49034.1"/>
    <property type="molecule type" value="Genomic_DNA"/>
</dbReference>
<feature type="chain" id="PRO_5015151135" evidence="1">
    <location>
        <begin position="21"/>
        <end position="146"/>
    </location>
</feature>
<protein>
    <submittedName>
        <fullName evidence="3">Uncharacterized protein</fullName>
    </submittedName>
</protein>
<evidence type="ECO:0000313" key="2">
    <source>
        <dbReference type="EMBL" id="POP42829.1"/>
    </source>
</evidence>
<dbReference type="AlphaFoldDB" id="A0A2P5GR59"/>
<dbReference type="RefSeq" id="WP_103677452.1">
    <property type="nucleotide sequence ID" value="NZ_PQGD01000007.1"/>
</dbReference>
<comment type="caution">
    <text evidence="3">The sequence shown here is derived from an EMBL/GenBank/DDBJ whole genome shotgun (WGS) entry which is preliminary data.</text>
</comment>
<dbReference type="OrthoDB" id="761740at2"/>
<evidence type="ECO:0000313" key="3">
    <source>
        <dbReference type="EMBL" id="POP49034.1"/>
    </source>
</evidence>
<keyword evidence="4" id="KW-1185">Reference proteome</keyword>
<accession>A0A2P5GR59</accession>
<name>A0A2P5GR59_9ENTR</name>
<organism evidence="3 5">
    <name type="scientific">Superficieibacter electus</name>
    <dbReference type="NCBI Taxonomy" id="2022662"/>
    <lineage>
        <taxon>Bacteria</taxon>
        <taxon>Pseudomonadati</taxon>
        <taxon>Pseudomonadota</taxon>
        <taxon>Gammaproteobacteria</taxon>
        <taxon>Enterobacterales</taxon>
        <taxon>Enterobacteriaceae</taxon>
        <taxon>Superficieibacter</taxon>
    </lineage>
</organism>
<proteinExistence type="predicted"/>
<dbReference type="Proteomes" id="UP000237073">
    <property type="component" value="Unassembled WGS sequence"/>
</dbReference>